<dbReference type="PRINTS" id="PR00133">
    <property type="entry name" value="GLHYDRLASE3"/>
</dbReference>
<reference evidence="8 9" key="1">
    <citation type="journal article" date="2019" name="Int. J. Syst. Evol. Microbiol.">
        <title>The Global Catalogue of Microorganisms (GCM) 10K type strain sequencing project: providing services to taxonomists for standard genome sequencing and annotation.</title>
        <authorList>
            <consortium name="The Broad Institute Genomics Platform"/>
            <consortium name="The Broad Institute Genome Sequencing Center for Infectious Disease"/>
            <person name="Wu L."/>
            <person name="Ma J."/>
        </authorList>
    </citation>
    <scope>NUCLEOTIDE SEQUENCE [LARGE SCALE GENOMIC DNA]</scope>
    <source>
        <strain evidence="8 9">JCM 10696</strain>
    </source>
</reference>
<organism evidence="8 9">
    <name type="scientific">Actinocorallia libanotica</name>
    <dbReference type="NCBI Taxonomy" id="46162"/>
    <lineage>
        <taxon>Bacteria</taxon>
        <taxon>Bacillati</taxon>
        <taxon>Actinomycetota</taxon>
        <taxon>Actinomycetes</taxon>
        <taxon>Streptosporangiales</taxon>
        <taxon>Thermomonosporaceae</taxon>
        <taxon>Actinocorallia</taxon>
    </lineage>
</organism>
<feature type="domain" description="Glycoside hydrolase family 3 N-terminal" evidence="7">
    <location>
        <begin position="58"/>
        <end position="370"/>
    </location>
</feature>
<dbReference type="InterPro" id="IPR050226">
    <property type="entry name" value="NagZ_Beta-hexosaminidase"/>
</dbReference>
<sequence>MGVRIIALVLGGVMLAGCSSGDGKSERAAAPAAPEGTAQESRQQTGALAAELIQGMSVKEKVGQLFMPTVGDAESGKQIAKKYKVGGFIYFPQNLASPQAAAKLSNALQGASRVPLLLGVDEETGLVTRAKFATDFPGAMALAATGDVGLARSAAAATGAELRAAGVNLNFAPVADVNVNPDNPVIGVRSFGADPALAGRMVTASVEGYRASGVAAVAKHFPGHGDTNVDSHTGLPVIKSSRKEWQEVHAPPFQAAVSAGVDAIMTGHLVVPALDSSRKPATMSEPILTGLLRGELGFQGVIVTDSLSMAGAEVPGGAPEAAVRAVLAGADLLLMPPDLPAAHAKVLKAVESGRIPAARLDDAVTRILRLKEARGLFTDDGADPETAAQAVSAANRQTAQQVATSAVTVVGNRNAALPLKGPVYIEGPEQARVAAALRKEGLRTSGEQKAKTHIVLVTSASSATRDRLKGLADGRRKVVYVALASPYALRYGGPAHASVATYSASAASLRGLAQVLTGKTPPKGRLPVSLPGGAPLGTGVTDPL</sequence>
<evidence type="ECO:0000259" key="7">
    <source>
        <dbReference type="Pfam" id="PF00933"/>
    </source>
</evidence>
<keyword evidence="5" id="KW-0326">Glycosidase</keyword>
<keyword evidence="9" id="KW-1185">Reference proteome</keyword>
<gene>
    <name evidence="8" type="ORF">GCM10009550_44930</name>
</gene>
<evidence type="ECO:0000256" key="4">
    <source>
        <dbReference type="ARBA" id="ARBA00022801"/>
    </source>
</evidence>
<feature type="region of interest" description="Disordered" evidence="6">
    <location>
        <begin position="520"/>
        <end position="544"/>
    </location>
</feature>
<dbReference type="GO" id="GO:0016787">
    <property type="term" value="F:hydrolase activity"/>
    <property type="evidence" value="ECO:0007669"/>
    <property type="project" value="UniProtKB-KW"/>
</dbReference>
<dbReference type="RefSeq" id="WP_344242870.1">
    <property type="nucleotide sequence ID" value="NZ_BAAAHH010000019.1"/>
</dbReference>
<evidence type="ECO:0000313" key="8">
    <source>
        <dbReference type="EMBL" id="GAA0957471.1"/>
    </source>
</evidence>
<feature type="region of interest" description="Disordered" evidence="6">
    <location>
        <begin position="24"/>
        <end position="44"/>
    </location>
</feature>
<dbReference type="PANTHER" id="PTHR30480">
    <property type="entry name" value="BETA-HEXOSAMINIDASE-RELATED"/>
    <property type="match status" value="1"/>
</dbReference>
<evidence type="ECO:0000256" key="1">
    <source>
        <dbReference type="ARBA" id="ARBA00001231"/>
    </source>
</evidence>
<accession>A0ABN1RHV8</accession>
<comment type="similarity">
    <text evidence="2">Belongs to the glycosyl hydrolase 3 family.</text>
</comment>
<keyword evidence="4 8" id="KW-0378">Hydrolase</keyword>
<comment type="catalytic activity">
    <reaction evidence="1">
        <text>Hydrolysis of terminal non-reducing N-acetyl-D-hexosamine residues in N-acetyl-beta-D-hexosaminides.</text>
        <dbReference type="EC" id="3.2.1.52"/>
    </reaction>
</comment>
<dbReference type="InterPro" id="IPR017853">
    <property type="entry name" value="GH"/>
</dbReference>
<dbReference type="SUPFAM" id="SSF52279">
    <property type="entry name" value="Beta-D-glucan exohydrolase, C-terminal domain"/>
    <property type="match status" value="1"/>
</dbReference>
<protein>
    <recommendedName>
        <fullName evidence="3">beta-N-acetylhexosaminidase</fullName>
        <ecNumber evidence="3">3.2.1.52</ecNumber>
    </recommendedName>
</protein>
<dbReference type="PANTHER" id="PTHR30480:SF13">
    <property type="entry name" value="BETA-HEXOSAMINIDASE"/>
    <property type="match status" value="1"/>
</dbReference>
<dbReference type="Gene3D" id="3.20.20.300">
    <property type="entry name" value="Glycoside hydrolase, family 3, N-terminal domain"/>
    <property type="match status" value="1"/>
</dbReference>
<proteinExistence type="inferred from homology"/>
<dbReference type="InterPro" id="IPR001764">
    <property type="entry name" value="Glyco_hydro_3_N"/>
</dbReference>
<dbReference type="InterPro" id="IPR019800">
    <property type="entry name" value="Glyco_hydro_3_AS"/>
</dbReference>
<name>A0ABN1RHV8_9ACTN</name>
<dbReference type="Gene3D" id="3.40.50.1700">
    <property type="entry name" value="Glycoside hydrolase family 3 C-terminal domain"/>
    <property type="match status" value="1"/>
</dbReference>
<dbReference type="EC" id="3.2.1.52" evidence="3"/>
<evidence type="ECO:0000256" key="5">
    <source>
        <dbReference type="ARBA" id="ARBA00023295"/>
    </source>
</evidence>
<dbReference type="PROSITE" id="PS51257">
    <property type="entry name" value="PROKAR_LIPOPROTEIN"/>
    <property type="match status" value="1"/>
</dbReference>
<dbReference type="EMBL" id="BAAAHH010000019">
    <property type="protein sequence ID" value="GAA0957471.1"/>
    <property type="molecule type" value="Genomic_DNA"/>
</dbReference>
<dbReference type="Proteomes" id="UP001500665">
    <property type="component" value="Unassembled WGS sequence"/>
</dbReference>
<evidence type="ECO:0000256" key="6">
    <source>
        <dbReference type="SAM" id="MobiDB-lite"/>
    </source>
</evidence>
<dbReference type="InterPro" id="IPR036962">
    <property type="entry name" value="Glyco_hydro_3_N_sf"/>
</dbReference>
<evidence type="ECO:0000313" key="9">
    <source>
        <dbReference type="Proteomes" id="UP001500665"/>
    </source>
</evidence>
<dbReference type="Pfam" id="PF00933">
    <property type="entry name" value="Glyco_hydro_3"/>
    <property type="match status" value="1"/>
</dbReference>
<evidence type="ECO:0000256" key="2">
    <source>
        <dbReference type="ARBA" id="ARBA00005336"/>
    </source>
</evidence>
<evidence type="ECO:0000256" key="3">
    <source>
        <dbReference type="ARBA" id="ARBA00012663"/>
    </source>
</evidence>
<dbReference type="SUPFAM" id="SSF51445">
    <property type="entry name" value="(Trans)glycosidases"/>
    <property type="match status" value="1"/>
</dbReference>
<dbReference type="InterPro" id="IPR036881">
    <property type="entry name" value="Glyco_hydro_3_C_sf"/>
</dbReference>
<comment type="caution">
    <text evidence="8">The sequence shown here is derived from an EMBL/GenBank/DDBJ whole genome shotgun (WGS) entry which is preliminary data.</text>
</comment>
<dbReference type="PROSITE" id="PS00775">
    <property type="entry name" value="GLYCOSYL_HYDROL_F3"/>
    <property type="match status" value="1"/>
</dbReference>